<proteinExistence type="predicted"/>
<accession>X1TYE4</accession>
<evidence type="ECO:0000313" key="1">
    <source>
        <dbReference type="EMBL" id="GAI85049.1"/>
    </source>
</evidence>
<comment type="caution">
    <text evidence="1">The sequence shown here is derived from an EMBL/GenBank/DDBJ whole genome shotgun (WGS) entry which is preliminary data.</text>
</comment>
<sequence>SVKNITSVILDLKSYKKTGKKQKYSLHVRIRDPFKTIEASAVDWDLPRVIHETFKAIEREIQHKFHTDNQKPRKR</sequence>
<gene>
    <name evidence="1" type="ORF">S12H4_14936</name>
</gene>
<dbReference type="InterPro" id="IPR036567">
    <property type="entry name" value="RHF-like"/>
</dbReference>
<protein>
    <recommendedName>
        <fullName evidence="2">Ribosomal subunit interface protein</fullName>
    </recommendedName>
</protein>
<feature type="non-terminal residue" evidence="1">
    <location>
        <position position="1"/>
    </location>
</feature>
<organism evidence="1">
    <name type="scientific">marine sediment metagenome</name>
    <dbReference type="NCBI Taxonomy" id="412755"/>
    <lineage>
        <taxon>unclassified sequences</taxon>
        <taxon>metagenomes</taxon>
        <taxon>ecological metagenomes</taxon>
    </lineage>
</organism>
<name>X1TYE4_9ZZZZ</name>
<dbReference type="EMBL" id="BARW01007144">
    <property type="protein sequence ID" value="GAI85049.1"/>
    <property type="molecule type" value="Genomic_DNA"/>
</dbReference>
<dbReference type="AlphaFoldDB" id="X1TYE4"/>
<reference evidence="1" key="1">
    <citation type="journal article" date="2014" name="Front. Microbiol.">
        <title>High frequency of phylogenetically diverse reductive dehalogenase-homologous genes in deep subseafloor sedimentary metagenomes.</title>
        <authorList>
            <person name="Kawai M."/>
            <person name="Futagami T."/>
            <person name="Toyoda A."/>
            <person name="Takaki Y."/>
            <person name="Nishi S."/>
            <person name="Hori S."/>
            <person name="Arai W."/>
            <person name="Tsubouchi T."/>
            <person name="Morono Y."/>
            <person name="Uchiyama I."/>
            <person name="Ito T."/>
            <person name="Fujiyama A."/>
            <person name="Inagaki F."/>
            <person name="Takami H."/>
        </authorList>
    </citation>
    <scope>NUCLEOTIDE SEQUENCE</scope>
    <source>
        <strain evidence="1">Expedition CK06-06</strain>
    </source>
</reference>
<dbReference type="Gene3D" id="3.30.160.100">
    <property type="entry name" value="Ribosome hibernation promotion factor-like"/>
    <property type="match status" value="1"/>
</dbReference>
<evidence type="ECO:0008006" key="2">
    <source>
        <dbReference type="Google" id="ProtNLM"/>
    </source>
</evidence>